<accession>A0A074WNK1</accession>
<dbReference type="CDD" id="cd18186">
    <property type="entry name" value="BTB_POZ_ZBTB_KLHL-like"/>
    <property type="match status" value="1"/>
</dbReference>
<organism evidence="2 3">
    <name type="scientific">Aureobasidium namibiae CBS 147.97</name>
    <dbReference type="NCBI Taxonomy" id="1043004"/>
    <lineage>
        <taxon>Eukaryota</taxon>
        <taxon>Fungi</taxon>
        <taxon>Dikarya</taxon>
        <taxon>Ascomycota</taxon>
        <taxon>Pezizomycotina</taxon>
        <taxon>Dothideomycetes</taxon>
        <taxon>Dothideomycetidae</taxon>
        <taxon>Dothideales</taxon>
        <taxon>Saccotheciaceae</taxon>
        <taxon>Aureobasidium</taxon>
    </lineage>
</organism>
<sequence>MDRKHDWQRNVWSKQIVDRIKVTSRATINLRSTYGVLQSINKELLCYFSPYYHAALHGRFAEAHQKIFQVDLTGKQLHVFVNWVHTGRLELHSWDREDRVKLYIFADYVDILALRRQILTEPDRMEKYREVGVVMSSLPSTSPFRMRIADHYAMHWEPEDDKHDPVDALDVTLHREFLDDIEKSVVRAKAMKLAGCPCCGNPCRYHEHASEEEWRATCGQLPTSRQPEEQYYINSGNRAMKARPDIIP</sequence>
<dbReference type="STRING" id="1043004.A0A074WNK1"/>
<keyword evidence="3" id="KW-1185">Reference proteome</keyword>
<dbReference type="AlphaFoldDB" id="A0A074WNK1"/>
<proteinExistence type="predicted"/>
<gene>
    <name evidence="2" type="ORF">M436DRAFT_42304</name>
</gene>
<protein>
    <recommendedName>
        <fullName evidence="1">BTB domain-containing protein</fullName>
    </recommendedName>
</protein>
<evidence type="ECO:0000259" key="1">
    <source>
        <dbReference type="PROSITE" id="PS50097"/>
    </source>
</evidence>
<dbReference type="EMBL" id="KL584706">
    <property type="protein sequence ID" value="KEQ74718.1"/>
    <property type="molecule type" value="Genomic_DNA"/>
</dbReference>
<dbReference type="HOGENOM" id="CLU_085406_0_0_1"/>
<dbReference type="InterPro" id="IPR011333">
    <property type="entry name" value="SKP1/BTB/POZ_sf"/>
</dbReference>
<dbReference type="InterPro" id="IPR000210">
    <property type="entry name" value="BTB/POZ_dom"/>
</dbReference>
<dbReference type="GeneID" id="25409728"/>
<dbReference type="SUPFAM" id="SSF54695">
    <property type="entry name" value="POZ domain"/>
    <property type="match status" value="1"/>
</dbReference>
<dbReference type="RefSeq" id="XP_013428927.1">
    <property type="nucleotide sequence ID" value="XM_013573473.1"/>
</dbReference>
<evidence type="ECO:0000313" key="2">
    <source>
        <dbReference type="EMBL" id="KEQ74718.1"/>
    </source>
</evidence>
<dbReference type="PROSITE" id="PS50097">
    <property type="entry name" value="BTB"/>
    <property type="match status" value="1"/>
</dbReference>
<dbReference type="Gene3D" id="3.30.710.10">
    <property type="entry name" value="Potassium Channel Kv1.1, Chain A"/>
    <property type="match status" value="1"/>
</dbReference>
<feature type="domain" description="BTB" evidence="1">
    <location>
        <begin position="24"/>
        <end position="93"/>
    </location>
</feature>
<name>A0A074WNK1_9PEZI</name>
<dbReference type="OrthoDB" id="194443at2759"/>
<evidence type="ECO:0000313" key="3">
    <source>
        <dbReference type="Proteomes" id="UP000027730"/>
    </source>
</evidence>
<dbReference type="Proteomes" id="UP000027730">
    <property type="component" value="Unassembled WGS sequence"/>
</dbReference>
<reference evidence="2 3" key="1">
    <citation type="journal article" date="2014" name="BMC Genomics">
        <title>Genome sequencing of four Aureobasidium pullulans varieties: biotechnological potential, stress tolerance, and description of new species.</title>
        <authorList>
            <person name="Gostin Ar C."/>
            <person name="Ohm R.A."/>
            <person name="Kogej T."/>
            <person name="Sonjak S."/>
            <person name="Turk M."/>
            <person name="Zajc J."/>
            <person name="Zalar P."/>
            <person name="Grube M."/>
            <person name="Sun H."/>
            <person name="Han J."/>
            <person name="Sharma A."/>
            <person name="Chiniquy J."/>
            <person name="Ngan C.Y."/>
            <person name="Lipzen A."/>
            <person name="Barry K."/>
            <person name="Grigoriev I.V."/>
            <person name="Gunde-Cimerman N."/>
        </authorList>
    </citation>
    <scope>NUCLEOTIDE SEQUENCE [LARGE SCALE GENOMIC DNA]</scope>
    <source>
        <strain evidence="2 3">CBS 147.97</strain>
    </source>
</reference>